<dbReference type="InterPro" id="IPR008271">
    <property type="entry name" value="Ser/Thr_kinase_AS"/>
</dbReference>
<dbReference type="GO" id="GO:0004674">
    <property type="term" value="F:protein serine/threonine kinase activity"/>
    <property type="evidence" value="ECO:0007669"/>
    <property type="project" value="UniProtKB-KW"/>
</dbReference>
<evidence type="ECO:0000313" key="8">
    <source>
        <dbReference type="Proteomes" id="UP001211907"/>
    </source>
</evidence>
<dbReference type="PROSITE" id="PS00108">
    <property type="entry name" value="PROTEIN_KINASE_ST"/>
    <property type="match status" value="1"/>
</dbReference>
<reference evidence="7" key="1">
    <citation type="submission" date="2020-05" db="EMBL/GenBank/DDBJ databases">
        <title>Phylogenomic resolution of chytrid fungi.</title>
        <authorList>
            <person name="Stajich J.E."/>
            <person name="Amses K."/>
            <person name="Simmons R."/>
            <person name="Seto K."/>
            <person name="Myers J."/>
            <person name="Bonds A."/>
            <person name="Quandt C.A."/>
            <person name="Barry K."/>
            <person name="Liu P."/>
            <person name="Grigoriev I."/>
            <person name="Longcore J.E."/>
            <person name="James T.Y."/>
        </authorList>
    </citation>
    <scope>NUCLEOTIDE SEQUENCE</scope>
    <source>
        <strain evidence="7">JEL0513</strain>
    </source>
</reference>
<keyword evidence="4" id="KW-0723">Serine/threonine-protein kinase</keyword>
<gene>
    <name evidence="7" type="primary">CHEK2_2</name>
    <name evidence="7" type="ORF">HK100_009133</name>
</gene>
<proteinExistence type="inferred from homology"/>
<dbReference type="InterPro" id="IPR011009">
    <property type="entry name" value="Kinase-like_dom_sf"/>
</dbReference>
<dbReference type="PROSITE" id="PS00107">
    <property type="entry name" value="PROTEIN_KINASE_ATP"/>
    <property type="match status" value="1"/>
</dbReference>
<dbReference type="Pfam" id="PF00069">
    <property type="entry name" value="Pkinase"/>
    <property type="match status" value="1"/>
</dbReference>
<feature type="binding site" evidence="3">
    <location>
        <position position="104"/>
    </location>
    <ligand>
        <name>ATP</name>
        <dbReference type="ChEBI" id="CHEBI:30616"/>
    </ligand>
</feature>
<dbReference type="InterPro" id="IPR000719">
    <property type="entry name" value="Prot_kinase_dom"/>
</dbReference>
<dbReference type="PROSITE" id="PS50011">
    <property type="entry name" value="PROTEIN_KINASE_DOM"/>
    <property type="match status" value="1"/>
</dbReference>
<keyword evidence="1 3" id="KW-0547">Nucleotide-binding</keyword>
<name>A0AAD5T627_9FUNG</name>
<dbReference type="EMBL" id="JADGJH010000461">
    <property type="protein sequence ID" value="KAJ3128508.1"/>
    <property type="molecule type" value="Genomic_DNA"/>
</dbReference>
<dbReference type="AlphaFoldDB" id="A0AAD5T627"/>
<evidence type="ECO:0000256" key="5">
    <source>
        <dbReference type="SAM" id="MobiDB-lite"/>
    </source>
</evidence>
<evidence type="ECO:0000256" key="4">
    <source>
        <dbReference type="RuleBase" id="RU000304"/>
    </source>
</evidence>
<dbReference type="PANTHER" id="PTHR24347">
    <property type="entry name" value="SERINE/THREONINE-PROTEIN KINASE"/>
    <property type="match status" value="1"/>
</dbReference>
<dbReference type="GO" id="GO:0005524">
    <property type="term" value="F:ATP binding"/>
    <property type="evidence" value="ECO:0007669"/>
    <property type="project" value="UniProtKB-UniRule"/>
</dbReference>
<evidence type="ECO:0000259" key="6">
    <source>
        <dbReference type="PROSITE" id="PS50011"/>
    </source>
</evidence>
<evidence type="ECO:0000256" key="1">
    <source>
        <dbReference type="ARBA" id="ARBA00022741"/>
    </source>
</evidence>
<accession>A0AAD5T627</accession>
<feature type="compositionally biased region" description="Basic and acidic residues" evidence="5">
    <location>
        <begin position="22"/>
        <end position="36"/>
    </location>
</feature>
<dbReference type="Gene3D" id="1.10.510.10">
    <property type="entry name" value="Transferase(Phosphotransferase) domain 1"/>
    <property type="match status" value="2"/>
</dbReference>
<dbReference type="SUPFAM" id="SSF56112">
    <property type="entry name" value="Protein kinase-like (PK-like)"/>
    <property type="match status" value="1"/>
</dbReference>
<keyword evidence="7" id="KW-0808">Transferase</keyword>
<comment type="similarity">
    <text evidence="4">Belongs to the protein kinase superfamily.</text>
</comment>
<keyword evidence="2 3" id="KW-0067">ATP-binding</keyword>
<dbReference type="Proteomes" id="UP001211907">
    <property type="component" value="Unassembled WGS sequence"/>
</dbReference>
<sequence length="394" mass="43670">MTACGVCPIQAAQLVTPPQSPDSKHQEINSKSDKTDSATTDVEITTTIPTNSEEKARAAVQSAFKHSNRELTIRFKVKAIVGFGANGVILAAIDSLSMSNVAIKIIYKTKSQINQQQPPKEIASLVSLNEKCRSKLILRAHCAWQDWFHFYLVTNLFGSNWATSNMLEPITFKTQSSKTMLFHSFPFSTGASDLWAWSAMYRSAANSALLSSRLPSHVVKHIAHSCFTAVSEIHESGFYHGDIKLENILVQKTHDDTKLSIMIADFGQTERVEHRIMHYGTVEMSAPEFLPDSPFNNAGVIEAAWIDGRGTDVFALGMMLFLLLSETGVLPAVVSDGGRGYHELFAANNGKFPFYDDEIADFEEIALGLVDGMCRVDPAERFTLQEALKHEWFN</sequence>
<protein>
    <submittedName>
        <fullName evidence="7">Checkpoint kinase 2</fullName>
    </submittedName>
</protein>
<dbReference type="SMART" id="SM00220">
    <property type="entry name" value="S_TKc"/>
    <property type="match status" value="1"/>
</dbReference>
<feature type="region of interest" description="Disordered" evidence="5">
    <location>
        <begin position="15"/>
        <end position="40"/>
    </location>
</feature>
<evidence type="ECO:0000256" key="2">
    <source>
        <dbReference type="ARBA" id="ARBA00022840"/>
    </source>
</evidence>
<evidence type="ECO:0000256" key="3">
    <source>
        <dbReference type="PROSITE-ProRule" id="PRU10141"/>
    </source>
</evidence>
<comment type="caution">
    <text evidence="7">The sequence shown here is derived from an EMBL/GenBank/DDBJ whole genome shotgun (WGS) entry which is preliminary data.</text>
</comment>
<keyword evidence="7" id="KW-0418">Kinase</keyword>
<organism evidence="7 8">
    <name type="scientific">Physocladia obscura</name>
    <dbReference type="NCBI Taxonomy" id="109957"/>
    <lineage>
        <taxon>Eukaryota</taxon>
        <taxon>Fungi</taxon>
        <taxon>Fungi incertae sedis</taxon>
        <taxon>Chytridiomycota</taxon>
        <taxon>Chytridiomycota incertae sedis</taxon>
        <taxon>Chytridiomycetes</taxon>
        <taxon>Chytridiales</taxon>
        <taxon>Chytriomycetaceae</taxon>
        <taxon>Physocladia</taxon>
    </lineage>
</organism>
<feature type="domain" description="Protein kinase" evidence="6">
    <location>
        <begin position="75"/>
        <end position="393"/>
    </location>
</feature>
<keyword evidence="8" id="KW-1185">Reference proteome</keyword>
<dbReference type="InterPro" id="IPR017441">
    <property type="entry name" value="Protein_kinase_ATP_BS"/>
</dbReference>
<evidence type="ECO:0000313" key="7">
    <source>
        <dbReference type="EMBL" id="KAJ3128508.1"/>
    </source>
</evidence>